<evidence type="ECO:0000256" key="1">
    <source>
        <dbReference type="ARBA" id="ARBA00023125"/>
    </source>
</evidence>
<accession>A0A5B9D6Z1</accession>
<dbReference type="InterPro" id="IPR027417">
    <property type="entry name" value="P-loop_NTPase"/>
</dbReference>
<gene>
    <name evidence="3" type="ORF">DSAG12_00720</name>
</gene>
<dbReference type="Proteomes" id="UP000321408">
    <property type="component" value="Chromosome"/>
</dbReference>
<sequence length="283" mass="32248">MITASEYYEDIKQFSPLSSGDPMLDALLRGGFVPGPVYFLYGPKKMLTSILMKTAVNSLKKNDEEQSSHLIAYIDGENRFDPYLISKLAVSTHLNPSSVLKHIIVSRIFTWDQMVEVLYEKLSTINENKLNLVLVDGITSMFEKTSQSDSSLRKGRSDNYVSQNSLNSKAFQDLKMMFLGLNKIIERFNPIIILTGPLHSKSENRLAGGHILSHFSGIIAGIHENLRYIDYSLDQHPFLPNRKERFWSSPLSRQSPQKKIAFSKNIHNLTLDKYLVKFNKSDK</sequence>
<dbReference type="EMBL" id="CP042905">
    <property type="protein sequence ID" value="QEE14899.1"/>
    <property type="molecule type" value="Genomic_DNA"/>
</dbReference>
<dbReference type="SUPFAM" id="SSF52540">
    <property type="entry name" value="P-loop containing nucleoside triphosphate hydrolases"/>
    <property type="match status" value="1"/>
</dbReference>
<proteinExistence type="predicted"/>
<dbReference type="RefSeq" id="WP_147661834.1">
    <property type="nucleotide sequence ID" value="NZ_CP042905.2"/>
</dbReference>
<evidence type="ECO:0000259" key="2">
    <source>
        <dbReference type="Pfam" id="PF08423"/>
    </source>
</evidence>
<evidence type="ECO:0000313" key="3">
    <source>
        <dbReference type="EMBL" id="QEE14899.1"/>
    </source>
</evidence>
<protein>
    <recommendedName>
        <fullName evidence="2">Rad51-like C-terminal domain-containing protein</fullName>
    </recommendedName>
</protein>
<name>A0A5B9D6Z1_9ARCH</name>
<reference evidence="3 4" key="2">
    <citation type="journal article" date="2024" name="Int. J. Syst. Evol. Microbiol.">
        <title>Promethearchaeum syntrophicum gen. nov., sp. nov., an anaerobic, obligately syntrophic archaeon, the first isolate of the lineage 'Asgard' archaea, and proposal of the new archaeal phylum Promethearchaeota phyl. nov. and kingdom Promethearchaeati regn. nov.</title>
        <authorList>
            <person name="Imachi H."/>
            <person name="Nobu M.K."/>
            <person name="Kato S."/>
            <person name="Takaki Y."/>
            <person name="Miyazaki M."/>
            <person name="Miyata M."/>
            <person name="Ogawara M."/>
            <person name="Saito Y."/>
            <person name="Sakai S."/>
            <person name="Tahara Y.O."/>
            <person name="Takano Y."/>
            <person name="Tasumi E."/>
            <person name="Uematsu K."/>
            <person name="Yoshimura T."/>
            <person name="Itoh T."/>
            <person name="Ohkuma M."/>
            <person name="Takai K."/>
        </authorList>
    </citation>
    <scope>NUCLEOTIDE SEQUENCE [LARGE SCALE GENOMIC DNA]</scope>
    <source>
        <strain evidence="3 4">MK-D1</strain>
    </source>
</reference>
<dbReference type="PANTHER" id="PTHR22942:SF47">
    <property type="entry name" value="DNA REPAIR AND RECOMBINATION PROTEIN RADB"/>
    <property type="match status" value="1"/>
</dbReference>
<dbReference type="GO" id="GO:0003677">
    <property type="term" value="F:DNA binding"/>
    <property type="evidence" value="ECO:0007669"/>
    <property type="project" value="UniProtKB-KW"/>
</dbReference>
<evidence type="ECO:0000313" key="4">
    <source>
        <dbReference type="Proteomes" id="UP000321408"/>
    </source>
</evidence>
<dbReference type="GeneID" id="41328723"/>
<keyword evidence="4" id="KW-1185">Reference proteome</keyword>
<dbReference type="KEGG" id="psyt:DSAG12_00720"/>
<dbReference type="AlphaFoldDB" id="A0A5B9D6Z1"/>
<dbReference type="InterPro" id="IPR013632">
    <property type="entry name" value="Rad51_C"/>
</dbReference>
<feature type="domain" description="Rad51-like C-terminal" evidence="2">
    <location>
        <begin position="17"/>
        <end position="216"/>
    </location>
</feature>
<dbReference type="PANTHER" id="PTHR22942">
    <property type="entry name" value="RECA/RAD51/RADA DNA STRAND-PAIRING FAMILY MEMBER"/>
    <property type="match status" value="1"/>
</dbReference>
<organism evidence="3 4">
    <name type="scientific">Promethearchaeum syntrophicum</name>
    <dbReference type="NCBI Taxonomy" id="2594042"/>
    <lineage>
        <taxon>Archaea</taxon>
        <taxon>Promethearchaeati</taxon>
        <taxon>Promethearchaeota</taxon>
        <taxon>Promethearchaeia</taxon>
        <taxon>Promethearchaeales</taxon>
        <taxon>Promethearchaeaceae</taxon>
        <taxon>Promethearchaeum</taxon>
    </lineage>
</organism>
<dbReference type="Gene3D" id="3.40.50.300">
    <property type="entry name" value="P-loop containing nucleotide triphosphate hydrolases"/>
    <property type="match status" value="1"/>
</dbReference>
<dbReference type="Pfam" id="PF08423">
    <property type="entry name" value="Rad51"/>
    <property type="match status" value="1"/>
</dbReference>
<keyword evidence="1" id="KW-0238">DNA-binding</keyword>
<reference evidence="3 4" key="1">
    <citation type="journal article" date="2020" name="Nature">
        <title>Isolation of an archaeon at the prokaryote-eukaryote interface.</title>
        <authorList>
            <person name="Imachi H."/>
            <person name="Nobu M.K."/>
            <person name="Nakahara N."/>
            <person name="Morono Y."/>
            <person name="Ogawara M."/>
            <person name="Takaki Y."/>
            <person name="Takano Y."/>
            <person name="Uematsu K."/>
            <person name="Ikuta T."/>
            <person name="Ito M."/>
            <person name="Matsui Y."/>
            <person name="Miyazaki M."/>
            <person name="Murata K."/>
            <person name="Saito Y."/>
            <person name="Sakai S."/>
            <person name="Song C."/>
            <person name="Tasumi E."/>
            <person name="Yamanaka Y."/>
            <person name="Yamaguchi T."/>
            <person name="Kamagata Y."/>
            <person name="Tamaki H."/>
            <person name="Takai K."/>
        </authorList>
    </citation>
    <scope>NUCLEOTIDE SEQUENCE [LARGE SCALE GENOMIC DNA]</scope>
    <source>
        <strain evidence="3 4">MK-D1</strain>
    </source>
</reference>